<dbReference type="InterPro" id="IPR007278">
    <property type="entry name" value="DUF397"/>
</dbReference>
<evidence type="ECO:0000259" key="1">
    <source>
        <dbReference type="Pfam" id="PF04149"/>
    </source>
</evidence>
<evidence type="ECO:0000313" key="3">
    <source>
        <dbReference type="Proteomes" id="UP000001918"/>
    </source>
</evidence>
<dbReference type="Proteomes" id="UP000001918">
    <property type="component" value="Chromosome"/>
</dbReference>
<evidence type="ECO:0000313" key="2">
    <source>
        <dbReference type="EMBL" id="ACY96813.1"/>
    </source>
</evidence>
<sequence length="64" mass="7035">MDRELKWHKSSRSGANGGNCVELARTKGAMFVRDSKNPNSGTLKFTPGTFSALLTDIKSGKYDR</sequence>
<dbReference type="eggNOG" id="ENOG502ZKYS">
    <property type="taxonomic scope" value="Bacteria"/>
</dbReference>
<name>D1A9B7_THECD</name>
<dbReference type="RefSeq" id="WP_012851597.1">
    <property type="nucleotide sequence ID" value="NC_013510.1"/>
</dbReference>
<gene>
    <name evidence="2" type="ordered locus">Tcur_1230</name>
</gene>
<dbReference type="STRING" id="471852.Tcur_1230"/>
<feature type="domain" description="DUF397" evidence="1">
    <location>
        <begin position="5"/>
        <end position="58"/>
    </location>
</feature>
<organism evidence="2 3">
    <name type="scientific">Thermomonospora curvata (strain ATCC 19995 / DSM 43183 / JCM 3096 / KCTC 9072 / NBRC 15933 / NCIMB 10081 / Henssen B9)</name>
    <dbReference type="NCBI Taxonomy" id="471852"/>
    <lineage>
        <taxon>Bacteria</taxon>
        <taxon>Bacillati</taxon>
        <taxon>Actinomycetota</taxon>
        <taxon>Actinomycetes</taxon>
        <taxon>Streptosporangiales</taxon>
        <taxon>Thermomonosporaceae</taxon>
        <taxon>Thermomonospora</taxon>
    </lineage>
</organism>
<dbReference type="OrthoDB" id="3482502at2"/>
<dbReference type="Pfam" id="PF04149">
    <property type="entry name" value="DUF397"/>
    <property type="match status" value="1"/>
</dbReference>
<proteinExistence type="predicted"/>
<keyword evidence="3" id="KW-1185">Reference proteome</keyword>
<dbReference type="KEGG" id="tcu:Tcur_1230"/>
<accession>D1A9B7</accession>
<protein>
    <recommendedName>
        <fullName evidence="1">DUF397 domain-containing protein</fullName>
    </recommendedName>
</protein>
<dbReference type="AlphaFoldDB" id="D1A9B7"/>
<dbReference type="EMBL" id="CP001738">
    <property type="protein sequence ID" value="ACY96813.1"/>
    <property type="molecule type" value="Genomic_DNA"/>
</dbReference>
<dbReference type="HOGENOM" id="CLU_131550_2_1_11"/>
<reference evidence="2 3" key="1">
    <citation type="journal article" date="2011" name="Stand. Genomic Sci.">
        <title>Complete genome sequence of Thermomonospora curvata type strain (B9).</title>
        <authorList>
            <person name="Chertkov O."/>
            <person name="Sikorski J."/>
            <person name="Nolan M."/>
            <person name="Lapidus A."/>
            <person name="Lucas S."/>
            <person name="Del Rio T.G."/>
            <person name="Tice H."/>
            <person name="Cheng J.F."/>
            <person name="Goodwin L."/>
            <person name="Pitluck S."/>
            <person name="Liolios K."/>
            <person name="Ivanova N."/>
            <person name="Mavromatis K."/>
            <person name="Mikhailova N."/>
            <person name="Ovchinnikova G."/>
            <person name="Pati A."/>
            <person name="Chen A."/>
            <person name="Palaniappan K."/>
            <person name="Djao O.D."/>
            <person name="Land M."/>
            <person name="Hauser L."/>
            <person name="Chang Y.J."/>
            <person name="Jeffries C.D."/>
            <person name="Brettin T."/>
            <person name="Han C."/>
            <person name="Detter J.C."/>
            <person name="Rohde M."/>
            <person name="Goker M."/>
            <person name="Woyke T."/>
            <person name="Bristow J."/>
            <person name="Eisen J.A."/>
            <person name="Markowitz V."/>
            <person name="Hugenholtz P."/>
            <person name="Klenk H.P."/>
            <person name="Kyrpides N.C."/>
        </authorList>
    </citation>
    <scope>NUCLEOTIDE SEQUENCE [LARGE SCALE GENOMIC DNA]</scope>
    <source>
        <strain evidence="3">ATCC 19995 / DSM 43183 / JCM 3096 / KCTC 9072 / NBRC 15933 / NCIMB 10081 / Henssen B9</strain>
    </source>
</reference>